<dbReference type="AlphaFoldDB" id="A0A5B0LK26"/>
<feature type="compositionally biased region" description="Polar residues" evidence="1">
    <location>
        <begin position="498"/>
        <end position="508"/>
    </location>
</feature>
<name>A0A5B0LK26_PUCGR</name>
<evidence type="ECO:0000256" key="1">
    <source>
        <dbReference type="SAM" id="MobiDB-lite"/>
    </source>
</evidence>
<dbReference type="SUPFAM" id="SSF53098">
    <property type="entry name" value="Ribonuclease H-like"/>
    <property type="match status" value="1"/>
</dbReference>
<dbReference type="Pfam" id="PF24764">
    <property type="entry name" value="rva_4"/>
    <property type="match status" value="1"/>
</dbReference>
<evidence type="ECO:0000259" key="2">
    <source>
        <dbReference type="Pfam" id="PF24764"/>
    </source>
</evidence>
<accession>A0A5B0LK26</accession>
<dbReference type="PANTHER" id="PTHR46177:SF1">
    <property type="entry name" value="INTEGRASE CATALYTIC DOMAIN-CONTAINING PROTEIN"/>
    <property type="match status" value="1"/>
</dbReference>
<proteinExistence type="predicted"/>
<organism evidence="3 4">
    <name type="scientific">Puccinia graminis f. sp. tritici</name>
    <dbReference type="NCBI Taxonomy" id="56615"/>
    <lineage>
        <taxon>Eukaryota</taxon>
        <taxon>Fungi</taxon>
        <taxon>Dikarya</taxon>
        <taxon>Basidiomycota</taxon>
        <taxon>Pucciniomycotina</taxon>
        <taxon>Pucciniomycetes</taxon>
        <taxon>Pucciniales</taxon>
        <taxon>Pucciniaceae</taxon>
        <taxon>Puccinia</taxon>
    </lineage>
</organism>
<evidence type="ECO:0000313" key="3">
    <source>
        <dbReference type="EMBL" id="KAA1065217.1"/>
    </source>
</evidence>
<protein>
    <recommendedName>
        <fullName evidence="2">Integrase core domain-containing protein</fullName>
    </recommendedName>
</protein>
<feature type="region of interest" description="Disordered" evidence="1">
    <location>
        <begin position="498"/>
        <end position="518"/>
    </location>
</feature>
<dbReference type="PANTHER" id="PTHR46177">
    <property type="entry name" value="INTEGRASE CATALYTIC DOMAIN-CONTAINING PROTEIN"/>
    <property type="match status" value="1"/>
</dbReference>
<evidence type="ECO:0000313" key="4">
    <source>
        <dbReference type="Proteomes" id="UP000325313"/>
    </source>
</evidence>
<dbReference type="InterPro" id="IPR012337">
    <property type="entry name" value="RNaseH-like_sf"/>
</dbReference>
<dbReference type="InterPro" id="IPR058913">
    <property type="entry name" value="Integrase_dom_put"/>
</dbReference>
<comment type="caution">
    <text evidence="3">The sequence shown here is derived from an EMBL/GenBank/DDBJ whole genome shotgun (WGS) entry which is preliminary data.</text>
</comment>
<gene>
    <name evidence="3" type="ORF">PGTUg99_003887</name>
</gene>
<dbReference type="EMBL" id="VDEP01000511">
    <property type="protein sequence ID" value="KAA1065217.1"/>
    <property type="molecule type" value="Genomic_DNA"/>
</dbReference>
<dbReference type="Proteomes" id="UP000325313">
    <property type="component" value="Unassembled WGS sequence"/>
</dbReference>
<feature type="domain" description="Integrase core" evidence="2">
    <location>
        <begin position="234"/>
        <end position="384"/>
    </location>
</feature>
<sequence>MSCMRFHSSLTWKSLDFLLLTASSDVVLSVQTITVFPSLIFSCLIMIRPIVIAAVSSQAMFRLGAVESGLTDAEIRKHIQDTHGISVSKRTLTRRKEDWGLILQATEHSNQLEDHIQTYFERGLSYSQIHHALTTSHDYTQSFRTLERKIKSMNLTRRTDDLDNNKVDIDTIVSCIQEIHQTPEGRNVGYQRMRQLLQTKYGFNIHNLTVALINRTLDPEGVDNRSKRVLKRRVFNTPGPNFIWSADGHDKLKKFGITLYGFIDAWSRKILGIFVHVTNNNPRHIGYYYLELVKREGGIPRRTSTDRGTETIHMAGHQINLTESFNADCPDPIQSHLFTKSTHNQKIECLWSQLMKQYNSELINQLFRAEEESYYDPQDPVEHLNQWTSNYNNYKRRWDKKSMLPTRCSAEWCYQYPSEVGGEQGLIPVPISAAEALQQAFYPEGTELMETSPKWFVKAIKELETGMHLTIPVVDIHNVWEVFSLVLEAIRSFDSSWLSDPTNDPSESFSHRAASFDE</sequence>
<reference evidence="3 4" key="1">
    <citation type="submission" date="2019-05" db="EMBL/GenBank/DDBJ databases">
        <title>Emergence of the Ug99 lineage of the wheat stem rust pathogen through somatic hybridization.</title>
        <authorList>
            <person name="Li F."/>
            <person name="Upadhyaya N.M."/>
            <person name="Sperschneider J."/>
            <person name="Matny O."/>
            <person name="Nguyen-Phuc H."/>
            <person name="Mago R."/>
            <person name="Raley C."/>
            <person name="Miller M.E."/>
            <person name="Silverstein K.A.T."/>
            <person name="Henningsen E."/>
            <person name="Hirsch C.D."/>
            <person name="Visser B."/>
            <person name="Pretorius Z.A."/>
            <person name="Steffenson B.J."/>
            <person name="Schwessinger B."/>
            <person name="Dodds P.N."/>
            <person name="Figueroa M."/>
        </authorList>
    </citation>
    <scope>NUCLEOTIDE SEQUENCE [LARGE SCALE GENOMIC DNA]</scope>
    <source>
        <strain evidence="3 4">Ug99</strain>
    </source>
</reference>